<dbReference type="EMBL" id="CM007651">
    <property type="protein sequence ID" value="ONI29883.1"/>
    <property type="molecule type" value="Genomic_DNA"/>
</dbReference>
<accession>M5XMT9</accession>
<dbReference type="Gramene" id="ONI29883">
    <property type="protein sequence ID" value="ONI29883"/>
    <property type="gene ID" value="PRUPE_1G219500"/>
</dbReference>
<sequence>MASSSNSSTIENIQNLMPILDGKNYEYWSLQMKTLFISQDLWDLVEDGYEEPEKTLTGKATLESQQAVKENRKSDAKALFLIQQGVSKNFFPRLLSATTSKEAWEILKIEFQGSQKVISIKLQSLWREFDNLLMKENESIQVFFTKISGIVNQIRSHGDTIPYKKIVEKTLRSLPPKFDHVVAAIEQSKDLAALSLHE</sequence>
<gene>
    <name evidence="1" type="ORF">PRUPE_1G219500</name>
</gene>
<dbReference type="PANTHER" id="PTHR35317:SF36">
    <property type="match status" value="1"/>
</dbReference>
<evidence type="ECO:0000313" key="2">
    <source>
        <dbReference type="Proteomes" id="UP000006882"/>
    </source>
</evidence>
<dbReference type="AlphaFoldDB" id="M5XMT9"/>
<evidence type="ECO:0000313" key="1">
    <source>
        <dbReference type="EMBL" id="ONI29883.1"/>
    </source>
</evidence>
<dbReference type="PANTHER" id="PTHR35317">
    <property type="entry name" value="OS04G0629600 PROTEIN"/>
    <property type="match status" value="1"/>
</dbReference>
<keyword evidence="2" id="KW-1185">Reference proteome</keyword>
<organism evidence="1 2">
    <name type="scientific">Prunus persica</name>
    <name type="common">Peach</name>
    <name type="synonym">Amygdalus persica</name>
    <dbReference type="NCBI Taxonomy" id="3760"/>
    <lineage>
        <taxon>Eukaryota</taxon>
        <taxon>Viridiplantae</taxon>
        <taxon>Streptophyta</taxon>
        <taxon>Embryophyta</taxon>
        <taxon>Tracheophyta</taxon>
        <taxon>Spermatophyta</taxon>
        <taxon>Magnoliopsida</taxon>
        <taxon>eudicotyledons</taxon>
        <taxon>Gunneridae</taxon>
        <taxon>Pentapetalae</taxon>
        <taxon>rosids</taxon>
        <taxon>fabids</taxon>
        <taxon>Rosales</taxon>
        <taxon>Rosaceae</taxon>
        <taxon>Amygdaloideae</taxon>
        <taxon>Amygdaleae</taxon>
        <taxon>Prunus</taxon>
    </lineage>
</organism>
<dbReference type="HOGENOM" id="CLU_021137_2_2_1"/>
<dbReference type="eggNOG" id="KOG0017">
    <property type="taxonomic scope" value="Eukaryota"/>
</dbReference>
<reference evidence="1 2" key="1">
    <citation type="journal article" date="2013" name="Nat. Genet.">
        <title>The high-quality draft genome of peach (Prunus persica) identifies unique patterns of genetic diversity, domestication and genome evolution.</title>
        <authorList>
            <consortium name="International Peach Genome Initiative"/>
            <person name="Verde I."/>
            <person name="Abbott A.G."/>
            <person name="Scalabrin S."/>
            <person name="Jung S."/>
            <person name="Shu S."/>
            <person name="Marroni F."/>
            <person name="Zhebentyayeva T."/>
            <person name="Dettori M.T."/>
            <person name="Grimwood J."/>
            <person name="Cattonaro F."/>
            <person name="Zuccolo A."/>
            <person name="Rossini L."/>
            <person name="Jenkins J."/>
            <person name="Vendramin E."/>
            <person name="Meisel L.A."/>
            <person name="Decroocq V."/>
            <person name="Sosinski B."/>
            <person name="Prochnik S."/>
            <person name="Mitros T."/>
            <person name="Policriti A."/>
            <person name="Cipriani G."/>
            <person name="Dondini L."/>
            <person name="Ficklin S."/>
            <person name="Goodstein D.M."/>
            <person name="Xuan P."/>
            <person name="Del Fabbro C."/>
            <person name="Aramini V."/>
            <person name="Copetti D."/>
            <person name="Gonzalez S."/>
            <person name="Horner D.S."/>
            <person name="Falchi R."/>
            <person name="Lucas S."/>
            <person name="Mica E."/>
            <person name="Maldonado J."/>
            <person name="Lazzari B."/>
            <person name="Bielenberg D."/>
            <person name="Pirona R."/>
            <person name="Miculan M."/>
            <person name="Barakat A."/>
            <person name="Testolin R."/>
            <person name="Stella A."/>
            <person name="Tartarini S."/>
            <person name="Tonutti P."/>
            <person name="Arus P."/>
            <person name="Orellana A."/>
            <person name="Wells C."/>
            <person name="Main D."/>
            <person name="Vizzotto G."/>
            <person name="Silva H."/>
            <person name="Salamini F."/>
            <person name="Schmutz J."/>
            <person name="Morgante M."/>
            <person name="Rokhsar D.S."/>
        </authorList>
    </citation>
    <scope>NUCLEOTIDE SEQUENCE [LARGE SCALE GENOMIC DNA]</scope>
    <source>
        <strain evidence="2">cv. Nemared</strain>
    </source>
</reference>
<proteinExistence type="predicted"/>
<dbReference type="OMA" id="QMRVAMQ"/>
<dbReference type="Proteomes" id="UP000006882">
    <property type="component" value="Chromosome G1"/>
</dbReference>
<protein>
    <submittedName>
        <fullName evidence="1">Uncharacterized protein</fullName>
    </submittedName>
</protein>
<dbReference type="Pfam" id="PF14223">
    <property type="entry name" value="Retrotran_gag_2"/>
    <property type="match status" value="1"/>
</dbReference>
<name>M5XMT9_PRUPE</name>